<feature type="compositionally biased region" description="Acidic residues" evidence="1">
    <location>
        <begin position="53"/>
        <end position="67"/>
    </location>
</feature>
<reference evidence="2" key="1">
    <citation type="journal article" date="2020" name="Stud. Mycol.">
        <title>101 Dothideomycetes genomes: a test case for predicting lifestyles and emergence of pathogens.</title>
        <authorList>
            <person name="Haridas S."/>
            <person name="Albert R."/>
            <person name="Binder M."/>
            <person name="Bloem J."/>
            <person name="Labutti K."/>
            <person name="Salamov A."/>
            <person name="Andreopoulos B."/>
            <person name="Baker S."/>
            <person name="Barry K."/>
            <person name="Bills G."/>
            <person name="Bluhm B."/>
            <person name="Cannon C."/>
            <person name="Castanera R."/>
            <person name="Culley D."/>
            <person name="Daum C."/>
            <person name="Ezra D."/>
            <person name="Gonzalez J."/>
            <person name="Henrissat B."/>
            <person name="Kuo A."/>
            <person name="Liang C."/>
            <person name="Lipzen A."/>
            <person name="Lutzoni F."/>
            <person name="Magnuson J."/>
            <person name="Mondo S."/>
            <person name="Nolan M."/>
            <person name="Ohm R."/>
            <person name="Pangilinan J."/>
            <person name="Park H.-J."/>
            <person name="Ramirez L."/>
            <person name="Alfaro M."/>
            <person name="Sun H."/>
            <person name="Tritt A."/>
            <person name="Yoshinaga Y."/>
            <person name="Zwiers L.-H."/>
            <person name="Turgeon B."/>
            <person name="Goodwin S."/>
            <person name="Spatafora J."/>
            <person name="Crous P."/>
            <person name="Grigoriev I."/>
        </authorList>
    </citation>
    <scope>NUCLEOTIDE SEQUENCE</scope>
    <source>
        <strain evidence="2">CBS 122681</strain>
    </source>
</reference>
<name>A0A6A6SIA4_9PLEO</name>
<protein>
    <submittedName>
        <fullName evidence="2">Uncharacterized protein</fullName>
    </submittedName>
</protein>
<dbReference type="EMBL" id="MU004613">
    <property type="protein sequence ID" value="KAF2647489.1"/>
    <property type="molecule type" value="Genomic_DNA"/>
</dbReference>
<evidence type="ECO:0000256" key="1">
    <source>
        <dbReference type="SAM" id="MobiDB-lite"/>
    </source>
</evidence>
<evidence type="ECO:0000313" key="3">
    <source>
        <dbReference type="Proteomes" id="UP000799324"/>
    </source>
</evidence>
<organism evidence="2 3">
    <name type="scientific">Lophiostoma macrostomum CBS 122681</name>
    <dbReference type="NCBI Taxonomy" id="1314788"/>
    <lineage>
        <taxon>Eukaryota</taxon>
        <taxon>Fungi</taxon>
        <taxon>Dikarya</taxon>
        <taxon>Ascomycota</taxon>
        <taxon>Pezizomycotina</taxon>
        <taxon>Dothideomycetes</taxon>
        <taxon>Pleosporomycetidae</taxon>
        <taxon>Pleosporales</taxon>
        <taxon>Lophiostomataceae</taxon>
        <taxon>Lophiostoma</taxon>
    </lineage>
</organism>
<gene>
    <name evidence="2" type="ORF">K491DRAFT_685475</name>
</gene>
<dbReference type="OrthoDB" id="3694450at2759"/>
<feature type="compositionally biased region" description="Basic and acidic residues" evidence="1">
    <location>
        <begin position="103"/>
        <end position="116"/>
    </location>
</feature>
<dbReference type="AlphaFoldDB" id="A0A6A6SIA4"/>
<feature type="compositionally biased region" description="Basic and acidic residues" evidence="1">
    <location>
        <begin position="258"/>
        <end position="274"/>
    </location>
</feature>
<feature type="compositionally biased region" description="Basic residues" evidence="1">
    <location>
        <begin position="179"/>
        <end position="198"/>
    </location>
</feature>
<dbReference type="CDD" id="cd00024">
    <property type="entry name" value="CD_CSD"/>
    <property type="match status" value="1"/>
</dbReference>
<sequence length="322" mass="35607">MLGKELVLIAQTEGREILAPTCFRAESKGNSLQNIVVTNKQAKLNTNGKEEDPPSDEYPPSDDEYLSEDCRPTGMEIDSVKGTEIPISLLSSREPTSTPPKSTVDKFGDTIKRHVISDTNSNARSDCSIGQPRQEEVSSSTVPKGEFSTPKNATSSGFSDSDGDESVGNNDTTYNTLPTRKRKHLTPAHTVGRKRHSQKPNTTLKQYPERAVSSIRRQKPSPVHGRAFANRPLAIKPTPRARVSICGTKIHSNNSSNKDSKENSSDSISKEELSKPQNNEHAPLCSESKVASPIEPGEDDEYKVEQILDARVYYRRLQYRVK</sequence>
<accession>A0A6A6SIA4</accession>
<feature type="region of interest" description="Disordered" evidence="1">
    <location>
        <begin position="40"/>
        <end position="302"/>
    </location>
</feature>
<feature type="compositionally biased region" description="Polar residues" evidence="1">
    <location>
        <begin position="169"/>
        <end position="178"/>
    </location>
</feature>
<feature type="compositionally biased region" description="Polar residues" evidence="1">
    <location>
        <begin position="89"/>
        <end position="101"/>
    </location>
</feature>
<proteinExistence type="predicted"/>
<evidence type="ECO:0000313" key="2">
    <source>
        <dbReference type="EMBL" id="KAF2647489.1"/>
    </source>
</evidence>
<keyword evidence="3" id="KW-1185">Reference proteome</keyword>
<dbReference type="Proteomes" id="UP000799324">
    <property type="component" value="Unassembled WGS sequence"/>
</dbReference>